<dbReference type="InterPro" id="IPR011016">
    <property type="entry name" value="Znf_RING-CH"/>
</dbReference>
<keyword evidence="8" id="KW-1185">Reference proteome</keyword>
<evidence type="ECO:0000256" key="4">
    <source>
        <dbReference type="SAM" id="MobiDB-lite"/>
    </source>
</evidence>
<evidence type="ECO:0000256" key="1">
    <source>
        <dbReference type="ARBA" id="ARBA00022723"/>
    </source>
</evidence>
<accession>A0A2S5B3J8</accession>
<dbReference type="SMART" id="SM00744">
    <property type="entry name" value="RINGv"/>
    <property type="match status" value="1"/>
</dbReference>
<keyword evidence="5" id="KW-0472">Membrane</keyword>
<dbReference type="PANTHER" id="PTHR46347">
    <property type="entry name" value="RING/FYVE/PHD ZINC FINGER SUPERFAMILY PROTEIN"/>
    <property type="match status" value="1"/>
</dbReference>
<feature type="region of interest" description="Disordered" evidence="4">
    <location>
        <begin position="1"/>
        <end position="135"/>
    </location>
</feature>
<evidence type="ECO:0000313" key="7">
    <source>
        <dbReference type="EMBL" id="POY71271.1"/>
    </source>
</evidence>
<dbReference type="AlphaFoldDB" id="A0A2S5B3J8"/>
<dbReference type="GO" id="GO:0008270">
    <property type="term" value="F:zinc ion binding"/>
    <property type="evidence" value="ECO:0007669"/>
    <property type="project" value="UniProtKB-KW"/>
</dbReference>
<feature type="compositionally biased region" description="Basic and acidic residues" evidence="4">
    <location>
        <begin position="111"/>
        <end position="120"/>
    </location>
</feature>
<evidence type="ECO:0000313" key="8">
    <source>
        <dbReference type="Proteomes" id="UP000237144"/>
    </source>
</evidence>
<dbReference type="PROSITE" id="PS51292">
    <property type="entry name" value="ZF_RING_CH"/>
    <property type="match status" value="1"/>
</dbReference>
<keyword evidence="5" id="KW-1133">Transmembrane helix</keyword>
<proteinExistence type="predicted"/>
<feature type="compositionally biased region" description="Polar residues" evidence="4">
    <location>
        <begin position="9"/>
        <end position="19"/>
    </location>
</feature>
<feature type="transmembrane region" description="Helical" evidence="5">
    <location>
        <begin position="383"/>
        <end position="403"/>
    </location>
</feature>
<dbReference type="PANTHER" id="PTHR46347:SF1">
    <property type="entry name" value="RING_FYVE_PHD ZINC FINGER SUPERFAMILY PROTEIN"/>
    <property type="match status" value="1"/>
</dbReference>
<dbReference type="InterPro" id="IPR013083">
    <property type="entry name" value="Znf_RING/FYVE/PHD"/>
</dbReference>
<comment type="caution">
    <text evidence="7">The sequence shown here is derived from an EMBL/GenBank/DDBJ whole genome shotgun (WGS) entry which is preliminary data.</text>
</comment>
<dbReference type="SUPFAM" id="SSF57850">
    <property type="entry name" value="RING/U-box"/>
    <property type="match status" value="1"/>
</dbReference>
<reference evidence="7 8" key="1">
    <citation type="journal article" date="2018" name="Front. Microbiol.">
        <title>Prospects for Fungal Bioremediation of Acidic Radioactive Waste Sites: Characterization and Genome Sequence of Rhodotorula taiwanensis MD1149.</title>
        <authorList>
            <person name="Tkavc R."/>
            <person name="Matrosova V.Y."/>
            <person name="Grichenko O.E."/>
            <person name="Gostincar C."/>
            <person name="Volpe R.P."/>
            <person name="Klimenkova P."/>
            <person name="Gaidamakova E.K."/>
            <person name="Zhou C.E."/>
            <person name="Stewart B.J."/>
            <person name="Lyman M.G."/>
            <person name="Malfatti S.A."/>
            <person name="Rubinfeld B."/>
            <person name="Courtot M."/>
            <person name="Singh J."/>
            <person name="Dalgard C.L."/>
            <person name="Hamilton T."/>
            <person name="Frey K.G."/>
            <person name="Gunde-Cimerman N."/>
            <person name="Dugan L."/>
            <person name="Daly M.J."/>
        </authorList>
    </citation>
    <scope>NUCLEOTIDE SEQUENCE [LARGE SCALE GENOMIC DNA]</scope>
    <source>
        <strain evidence="7 8">MD1149</strain>
    </source>
</reference>
<dbReference type="Gene3D" id="3.30.40.10">
    <property type="entry name" value="Zinc/RING finger domain, C3HC4 (zinc finger)"/>
    <property type="match status" value="1"/>
</dbReference>
<feature type="domain" description="RING-CH-type" evidence="6">
    <location>
        <begin position="137"/>
        <end position="203"/>
    </location>
</feature>
<dbReference type="Pfam" id="PF12906">
    <property type="entry name" value="RINGv"/>
    <property type="match status" value="1"/>
</dbReference>
<evidence type="ECO:0000259" key="6">
    <source>
        <dbReference type="PROSITE" id="PS51292"/>
    </source>
</evidence>
<protein>
    <recommendedName>
        <fullName evidence="6">RING-CH-type domain-containing protein</fullName>
    </recommendedName>
</protein>
<feature type="transmembrane region" description="Helical" evidence="5">
    <location>
        <begin position="342"/>
        <end position="363"/>
    </location>
</feature>
<dbReference type="CDD" id="cd16495">
    <property type="entry name" value="RING_CH-C4HC3_MARCH"/>
    <property type="match status" value="1"/>
</dbReference>
<evidence type="ECO:0000256" key="3">
    <source>
        <dbReference type="ARBA" id="ARBA00022833"/>
    </source>
</evidence>
<feature type="compositionally biased region" description="Low complexity" evidence="4">
    <location>
        <begin position="23"/>
        <end position="33"/>
    </location>
</feature>
<keyword evidence="2" id="KW-0863">Zinc-finger</keyword>
<keyword evidence="1" id="KW-0479">Metal-binding</keyword>
<name>A0A2S5B3J8_9BASI</name>
<organism evidence="7 8">
    <name type="scientific">Rhodotorula taiwanensis</name>
    <dbReference type="NCBI Taxonomy" id="741276"/>
    <lineage>
        <taxon>Eukaryota</taxon>
        <taxon>Fungi</taxon>
        <taxon>Dikarya</taxon>
        <taxon>Basidiomycota</taxon>
        <taxon>Pucciniomycotina</taxon>
        <taxon>Microbotryomycetes</taxon>
        <taxon>Sporidiobolales</taxon>
        <taxon>Sporidiobolaceae</taxon>
        <taxon>Rhodotorula</taxon>
    </lineage>
</organism>
<evidence type="ECO:0000256" key="5">
    <source>
        <dbReference type="SAM" id="Phobius"/>
    </source>
</evidence>
<sequence>MSEVDQTERVASTPDSTTLVHVDSSGSSGGAAETADDAGLRRRRRRSASSDASDAYIEDLLRPWRAQGAAPGGTKDGADAEAASSYSGTDQPAPGAKQGGDPPSLAGDSQEEPHEPHERDDAEDDAAAAGGRDPLAASAGEERMCRICFDGPDEELGKLFSPCLCRGTSRYVHTGCLESWRKASPNARAFWECQQCRYQYRLHRTSLARIVTSPLTVTLLTITSFLLLVYLAGFFANSLLAVVEHRRAASSGLFDDWFVSDHILVGEGIREAVAFVSHQLEESPLAAGHHFALNRALEGESDSSTAYRFIKPFVQRGGRATVQNVPPPFWAKAILHFTKGSALVGIVSVFYSFVATTFVTPIGRTLFRALRPAGGRRRGPTNGASISQLVIVSLIVVGIIKSIRQVYRGVKWFTKLVLSRVEDLVIEVAPA</sequence>
<dbReference type="Proteomes" id="UP000237144">
    <property type="component" value="Unassembled WGS sequence"/>
</dbReference>
<dbReference type="OrthoDB" id="264354at2759"/>
<dbReference type="EMBL" id="PJQD01000085">
    <property type="protein sequence ID" value="POY71271.1"/>
    <property type="molecule type" value="Genomic_DNA"/>
</dbReference>
<keyword evidence="3" id="KW-0862">Zinc</keyword>
<gene>
    <name evidence="7" type="ORF">BMF94_5583</name>
</gene>
<keyword evidence="5" id="KW-0812">Transmembrane</keyword>
<dbReference type="STRING" id="741276.A0A2S5B3J8"/>
<feature type="transmembrane region" description="Helical" evidence="5">
    <location>
        <begin position="219"/>
        <end position="243"/>
    </location>
</feature>
<evidence type="ECO:0000256" key="2">
    <source>
        <dbReference type="ARBA" id="ARBA00022771"/>
    </source>
</evidence>